<reference evidence="1 2" key="1">
    <citation type="submission" date="2020-03" db="EMBL/GenBank/DDBJ databases">
        <title>Soil Listeria distribution.</title>
        <authorList>
            <person name="Liao J."/>
            <person name="Wiedmann M."/>
        </authorList>
    </citation>
    <scope>NUCLEOTIDE SEQUENCE [LARGE SCALE GENOMIC DNA]</scope>
    <source>
        <strain evidence="1 2">FSL L7-1515</strain>
    </source>
</reference>
<sequence>MNRARRFCHKVDPTDSQHEQLNKLIIAIDIVTSEYAKIKTIIMRRLEKGQHINTDIIEYYNDLRWVRLNLLYARIEKEDEE</sequence>
<organism evidence="1 2">
    <name type="scientific">Listeria immobilis</name>
    <dbReference type="NCBI Taxonomy" id="2713502"/>
    <lineage>
        <taxon>Bacteria</taxon>
        <taxon>Bacillati</taxon>
        <taxon>Bacillota</taxon>
        <taxon>Bacilli</taxon>
        <taxon>Bacillales</taxon>
        <taxon>Listeriaceae</taxon>
        <taxon>Listeria</taxon>
    </lineage>
</organism>
<evidence type="ECO:0000313" key="1">
    <source>
        <dbReference type="EMBL" id="MBC1509008.1"/>
    </source>
</evidence>
<dbReference type="Proteomes" id="UP000587800">
    <property type="component" value="Unassembled WGS sequence"/>
</dbReference>
<comment type="caution">
    <text evidence="1">The sequence shown here is derived from an EMBL/GenBank/DDBJ whole genome shotgun (WGS) entry which is preliminary data.</text>
</comment>
<gene>
    <name evidence="1" type="ORF">HCJ59_03645</name>
</gene>
<evidence type="ECO:0000313" key="2">
    <source>
        <dbReference type="Proteomes" id="UP000587800"/>
    </source>
</evidence>
<protein>
    <submittedName>
        <fullName evidence="1">Uncharacterized protein</fullName>
    </submittedName>
</protein>
<accession>A0ABR6STL2</accession>
<proteinExistence type="predicted"/>
<dbReference type="RefSeq" id="WP_185395510.1">
    <property type="nucleotide sequence ID" value="NZ_JAASTZ010000007.1"/>
</dbReference>
<dbReference type="EMBL" id="JAASUB010000004">
    <property type="protein sequence ID" value="MBC1509008.1"/>
    <property type="molecule type" value="Genomic_DNA"/>
</dbReference>
<name>A0ABR6STL2_9LIST</name>
<keyword evidence="2" id="KW-1185">Reference proteome</keyword>